<dbReference type="Pfam" id="PF17618">
    <property type="entry name" value="SL4P"/>
    <property type="match status" value="1"/>
</dbReference>
<evidence type="ECO:0000256" key="1">
    <source>
        <dbReference type="SAM" id="Phobius"/>
    </source>
</evidence>
<dbReference type="EMBL" id="CAJGYM010000045">
    <property type="protein sequence ID" value="CAD6194505.1"/>
    <property type="molecule type" value="Genomic_DNA"/>
</dbReference>
<protein>
    <recommendedName>
        <fullName evidence="4">PB1 domain-containing protein</fullName>
    </recommendedName>
</protein>
<keyword evidence="3" id="KW-1185">Reference proteome</keyword>
<keyword evidence="1" id="KW-1133">Transmembrane helix</keyword>
<keyword evidence="1" id="KW-0472">Membrane</keyword>
<evidence type="ECO:0000313" key="3">
    <source>
        <dbReference type="Proteomes" id="UP000835052"/>
    </source>
</evidence>
<feature type="transmembrane region" description="Helical" evidence="1">
    <location>
        <begin position="98"/>
        <end position="116"/>
    </location>
</feature>
<organism evidence="2 3">
    <name type="scientific">Caenorhabditis auriculariae</name>
    <dbReference type="NCBI Taxonomy" id="2777116"/>
    <lineage>
        <taxon>Eukaryota</taxon>
        <taxon>Metazoa</taxon>
        <taxon>Ecdysozoa</taxon>
        <taxon>Nematoda</taxon>
        <taxon>Chromadorea</taxon>
        <taxon>Rhabditida</taxon>
        <taxon>Rhabditina</taxon>
        <taxon>Rhabditomorpha</taxon>
        <taxon>Rhabditoidea</taxon>
        <taxon>Rhabditidae</taxon>
        <taxon>Peloderinae</taxon>
        <taxon>Caenorhabditis</taxon>
    </lineage>
</organism>
<gene>
    <name evidence="2" type="ORF">CAUJ_LOCUS10424</name>
</gene>
<accession>A0A8S1HGX8</accession>
<evidence type="ECO:0008006" key="4">
    <source>
        <dbReference type="Google" id="ProtNLM"/>
    </source>
</evidence>
<evidence type="ECO:0000313" key="2">
    <source>
        <dbReference type="EMBL" id="CAD6194505.1"/>
    </source>
</evidence>
<dbReference type="AlphaFoldDB" id="A0A8S1HGX8"/>
<dbReference type="Proteomes" id="UP000835052">
    <property type="component" value="Unassembled WGS sequence"/>
</dbReference>
<comment type="caution">
    <text evidence="2">The sequence shown here is derived from an EMBL/GenBank/DDBJ whole genome shotgun (WGS) entry which is preliminary data.</text>
</comment>
<proteinExistence type="predicted"/>
<reference evidence="2" key="1">
    <citation type="submission" date="2020-10" db="EMBL/GenBank/DDBJ databases">
        <authorList>
            <person name="Kikuchi T."/>
        </authorList>
    </citation>
    <scope>NUCLEOTIDE SEQUENCE</scope>
    <source>
        <strain evidence="2">NKZ352</strain>
    </source>
</reference>
<sequence length="118" mass="13589">MSNTVSFKVVSEDSLARRFSLTYTTVAELFDALKEKLTSLSVTSTAWIDEDDDAVELKDVDDLQEALKTLFWPHYSSFQRRRAAESRRSSRRPSTSEFFVFIFLLLFILVIIIRIGEG</sequence>
<dbReference type="SUPFAM" id="SSF54277">
    <property type="entry name" value="CAD &amp; PB1 domains"/>
    <property type="match status" value="1"/>
</dbReference>
<name>A0A8S1HGX8_9PELO</name>
<keyword evidence="1" id="KW-0812">Transmembrane</keyword>
<dbReference type="InterPro" id="IPR035127">
    <property type="entry name" value="SL4P"/>
</dbReference>